<dbReference type="Gene3D" id="2.60.450.10">
    <property type="entry name" value="Lipopolysaccharide (LPS) transport protein A like domain"/>
    <property type="match status" value="1"/>
</dbReference>
<protein>
    <submittedName>
        <fullName evidence="6">Lipopolysaccharide export system protein LptC</fullName>
    </submittedName>
</protein>
<keyword evidence="3" id="KW-0812">Transmembrane</keyword>
<dbReference type="PANTHER" id="PTHR37481:SF1">
    <property type="entry name" value="LIPOPOLYSACCHARIDE EXPORT SYSTEM PROTEIN LPTC"/>
    <property type="match status" value="1"/>
</dbReference>
<dbReference type="Pfam" id="PF06835">
    <property type="entry name" value="LptC"/>
    <property type="match status" value="1"/>
</dbReference>
<evidence type="ECO:0000256" key="4">
    <source>
        <dbReference type="ARBA" id="ARBA00022989"/>
    </source>
</evidence>
<evidence type="ECO:0000313" key="7">
    <source>
        <dbReference type="Proteomes" id="UP001267878"/>
    </source>
</evidence>
<keyword evidence="1" id="KW-1003">Cell membrane</keyword>
<reference evidence="6 7" key="1">
    <citation type="submission" date="2023-07" db="EMBL/GenBank/DDBJ databases">
        <title>Sorghum-associated microbial communities from plants grown in Nebraska, USA.</title>
        <authorList>
            <person name="Schachtman D."/>
        </authorList>
    </citation>
    <scope>NUCLEOTIDE SEQUENCE [LARGE SCALE GENOMIC DNA]</scope>
    <source>
        <strain evidence="6 7">BE187</strain>
    </source>
</reference>
<evidence type="ECO:0000256" key="3">
    <source>
        <dbReference type="ARBA" id="ARBA00022692"/>
    </source>
</evidence>
<keyword evidence="5" id="KW-0472">Membrane</keyword>
<keyword evidence="2" id="KW-0997">Cell inner membrane</keyword>
<proteinExistence type="predicted"/>
<dbReference type="InterPro" id="IPR010664">
    <property type="entry name" value="LipoPS_assembly_LptC-rel"/>
</dbReference>
<comment type="caution">
    <text evidence="6">The sequence shown here is derived from an EMBL/GenBank/DDBJ whole genome shotgun (WGS) entry which is preliminary data.</text>
</comment>
<gene>
    <name evidence="6" type="ORF">J2X04_000336</name>
</gene>
<dbReference type="Proteomes" id="UP001267878">
    <property type="component" value="Unassembled WGS sequence"/>
</dbReference>
<dbReference type="InterPro" id="IPR026265">
    <property type="entry name" value="LptC"/>
</dbReference>
<keyword evidence="4" id="KW-1133">Transmembrane helix</keyword>
<dbReference type="InterPro" id="IPR052363">
    <property type="entry name" value="LPS_export_LptC"/>
</dbReference>
<dbReference type="PANTHER" id="PTHR37481">
    <property type="entry name" value="LIPOPOLYSACCHARIDE EXPORT SYSTEM PROTEIN LPTC"/>
    <property type="match status" value="1"/>
</dbReference>
<name>A0ABU1VKK2_9GAMM</name>
<evidence type="ECO:0000256" key="1">
    <source>
        <dbReference type="ARBA" id="ARBA00022475"/>
    </source>
</evidence>
<sequence>MNWRAVVTILLLLGALASGWSVWNQRSKDAAITGAAARADYVLIDFELTALNAEGKESFTLQAPRLARDPEKKTLDIATPLFLIPPGQGAGNDAWEVRAKDGWVSADGDELRLQGDVKGVSSGASGPSTKIASRELTVYPDARRASAQGQVVVTRPGSILTGRGLQLDLASKQYSFKSEVHHRYVPTAR</sequence>
<organism evidence="6 7">
    <name type="scientific">Agrilutibacter niabensis</name>
    <dbReference type="NCBI Taxonomy" id="380628"/>
    <lineage>
        <taxon>Bacteria</taxon>
        <taxon>Pseudomonadati</taxon>
        <taxon>Pseudomonadota</taxon>
        <taxon>Gammaproteobacteria</taxon>
        <taxon>Lysobacterales</taxon>
        <taxon>Lysobacteraceae</taxon>
        <taxon>Agrilutibacter</taxon>
    </lineage>
</organism>
<dbReference type="NCBIfam" id="TIGR04409">
    <property type="entry name" value="LptC_YrbK"/>
    <property type="match status" value="1"/>
</dbReference>
<evidence type="ECO:0000256" key="2">
    <source>
        <dbReference type="ARBA" id="ARBA00022519"/>
    </source>
</evidence>
<evidence type="ECO:0000313" key="6">
    <source>
        <dbReference type="EMBL" id="MDR7097989.1"/>
    </source>
</evidence>
<dbReference type="EMBL" id="JAVDVW010000001">
    <property type="protein sequence ID" value="MDR7097989.1"/>
    <property type="molecule type" value="Genomic_DNA"/>
</dbReference>
<evidence type="ECO:0000256" key="5">
    <source>
        <dbReference type="ARBA" id="ARBA00023136"/>
    </source>
</evidence>
<accession>A0ABU1VKK2</accession>
<keyword evidence="7" id="KW-1185">Reference proteome</keyword>
<dbReference type="RefSeq" id="WP_310051377.1">
    <property type="nucleotide sequence ID" value="NZ_JAVDVW010000001.1"/>
</dbReference>